<evidence type="ECO:0000313" key="1">
    <source>
        <dbReference type="EMBL" id="BAY87838.1"/>
    </source>
</evidence>
<evidence type="ECO:0000313" key="2">
    <source>
        <dbReference type="Proteomes" id="UP000218418"/>
    </source>
</evidence>
<dbReference type="OrthoDB" id="1248468at2"/>
<keyword evidence="1" id="KW-0614">Plasmid</keyword>
<dbReference type="Proteomes" id="UP000218418">
    <property type="component" value="Plasmid plasmid2"/>
</dbReference>
<geneLocation type="plasmid" evidence="2">
    <name>Plasmid2 dna</name>
</geneLocation>
<name>A0A1Z4M380_9CYAN</name>
<dbReference type="AlphaFoldDB" id="A0A1Z4M380"/>
<accession>A0A1Z4M380</accession>
<reference evidence="1 2" key="1">
    <citation type="submission" date="2017-06" db="EMBL/GenBank/DDBJ databases">
        <title>Genome sequencing of cyanobaciteial culture collection at National Institute for Environmental Studies (NIES).</title>
        <authorList>
            <person name="Hirose Y."/>
            <person name="Shimura Y."/>
            <person name="Fujisawa T."/>
            <person name="Nakamura Y."/>
            <person name="Kawachi M."/>
        </authorList>
    </citation>
    <scope>NUCLEOTIDE SEQUENCE [LARGE SCALE GENOMIC DNA]</scope>
    <source>
        <strain evidence="1 2">NIES-267</strain>
        <plasmid evidence="2">Plasmid2 dna</plasmid>
    </source>
</reference>
<sequence length="174" mass="20535">MPNYCDNNIILKGKQENLEKILTYFKTNADNELYVDIRLLEKEMGETSDTRFLFLDCPPRVTENEMILEATTAWRPALNVFNYLCEEYKLDMDYTYCETGASLAGRFIKDKAEGDSDNKFDYGSLEYWVILFYFNGKVEYLEDLEEADYLETFSPQIRKVLELDKEFYNQIKAS</sequence>
<keyword evidence="2" id="KW-1185">Reference proteome</keyword>
<protein>
    <submittedName>
        <fullName evidence="1">Uncharacterized protein</fullName>
    </submittedName>
</protein>
<organism evidence="1 2">
    <name type="scientific">Calothrix parasitica NIES-267</name>
    <dbReference type="NCBI Taxonomy" id="1973488"/>
    <lineage>
        <taxon>Bacteria</taxon>
        <taxon>Bacillati</taxon>
        <taxon>Cyanobacteriota</taxon>
        <taxon>Cyanophyceae</taxon>
        <taxon>Nostocales</taxon>
        <taxon>Calotrichaceae</taxon>
        <taxon>Calothrix</taxon>
    </lineage>
</organism>
<gene>
    <name evidence="1" type="ORF">NIES267_73620</name>
</gene>
<dbReference type="EMBL" id="AP018229">
    <property type="protein sequence ID" value="BAY87838.1"/>
    <property type="molecule type" value="Genomic_DNA"/>
</dbReference>
<proteinExistence type="predicted"/>